<sequence length="82" mass="8934">MTSVTFLCVDRPCFDMRCSNSPVLLLLGDVYICCGSCFFLVVVQERRLFVVAPRLYLSSPQASLSRFAAIFTTSVGGSTVIG</sequence>
<keyword evidence="1" id="KW-0812">Transmembrane</keyword>
<evidence type="ECO:0000313" key="2">
    <source>
        <dbReference type="EMBL" id="KAK8542756.1"/>
    </source>
</evidence>
<name>A0ABR2DMU9_9ROSI</name>
<feature type="transmembrane region" description="Helical" evidence="1">
    <location>
        <begin position="23"/>
        <end position="43"/>
    </location>
</feature>
<dbReference type="EMBL" id="JBBPBM010000024">
    <property type="protein sequence ID" value="KAK8542756.1"/>
    <property type="molecule type" value="Genomic_DNA"/>
</dbReference>
<keyword evidence="3" id="KW-1185">Reference proteome</keyword>
<proteinExistence type="predicted"/>
<evidence type="ECO:0000256" key="1">
    <source>
        <dbReference type="SAM" id="Phobius"/>
    </source>
</evidence>
<reference evidence="2 3" key="1">
    <citation type="journal article" date="2024" name="G3 (Bethesda)">
        <title>Genome assembly of Hibiscus sabdariffa L. provides insights into metabolisms of medicinal natural products.</title>
        <authorList>
            <person name="Kim T."/>
        </authorList>
    </citation>
    <scope>NUCLEOTIDE SEQUENCE [LARGE SCALE GENOMIC DNA]</scope>
    <source>
        <strain evidence="2">TK-2024</strain>
        <tissue evidence="2">Old leaves</tissue>
    </source>
</reference>
<protein>
    <submittedName>
        <fullName evidence="2">Uncharacterized protein</fullName>
    </submittedName>
</protein>
<dbReference type="Proteomes" id="UP001472677">
    <property type="component" value="Unassembled WGS sequence"/>
</dbReference>
<organism evidence="2 3">
    <name type="scientific">Hibiscus sabdariffa</name>
    <name type="common">roselle</name>
    <dbReference type="NCBI Taxonomy" id="183260"/>
    <lineage>
        <taxon>Eukaryota</taxon>
        <taxon>Viridiplantae</taxon>
        <taxon>Streptophyta</taxon>
        <taxon>Embryophyta</taxon>
        <taxon>Tracheophyta</taxon>
        <taxon>Spermatophyta</taxon>
        <taxon>Magnoliopsida</taxon>
        <taxon>eudicotyledons</taxon>
        <taxon>Gunneridae</taxon>
        <taxon>Pentapetalae</taxon>
        <taxon>rosids</taxon>
        <taxon>malvids</taxon>
        <taxon>Malvales</taxon>
        <taxon>Malvaceae</taxon>
        <taxon>Malvoideae</taxon>
        <taxon>Hibiscus</taxon>
    </lineage>
</organism>
<evidence type="ECO:0000313" key="3">
    <source>
        <dbReference type="Proteomes" id="UP001472677"/>
    </source>
</evidence>
<keyword evidence="1" id="KW-0472">Membrane</keyword>
<gene>
    <name evidence="2" type="ORF">V6N12_015338</name>
</gene>
<comment type="caution">
    <text evidence="2">The sequence shown here is derived from an EMBL/GenBank/DDBJ whole genome shotgun (WGS) entry which is preliminary data.</text>
</comment>
<keyword evidence="1" id="KW-1133">Transmembrane helix</keyword>
<accession>A0ABR2DMU9</accession>